<dbReference type="EMBL" id="JADWOX010000028">
    <property type="protein sequence ID" value="MBI1686823.1"/>
    <property type="molecule type" value="Genomic_DNA"/>
</dbReference>
<dbReference type="RefSeq" id="WP_198578711.1">
    <property type="nucleotide sequence ID" value="NZ_JADWOX010000028.1"/>
</dbReference>
<keyword evidence="1" id="KW-0732">Signal</keyword>
<organism evidence="3 4">
    <name type="scientific">Caulobacter hibisci</name>
    <dbReference type="NCBI Taxonomy" id="2035993"/>
    <lineage>
        <taxon>Bacteria</taxon>
        <taxon>Pseudomonadati</taxon>
        <taxon>Pseudomonadota</taxon>
        <taxon>Alphaproteobacteria</taxon>
        <taxon>Caulobacterales</taxon>
        <taxon>Caulobacteraceae</taxon>
        <taxon>Caulobacter</taxon>
    </lineage>
</organism>
<feature type="chain" id="PRO_5047485902" evidence="1">
    <location>
        <begin position="28"/>
        <end position="453"/>
    </location>
</feature>
<dbReference type="Proteomes" id="UP000639859">
    <property type="component" value="Unassembled WGS sequence"/>
</dbReference>
<gene>
    <name evidence="3" type="ORF">I4Q42_24410</name>
</gene>
<evidence type="ECO:0000256" key="1">
    <source>
        <dbReference type="SAM" id="SignalP"/>
    </source>
</evidence>
<reference evidence="3 4" key="1">
    <citation type="submission" date="2020-11" db="EMBL/GenBank/DDBJ databases">
        <title>genome sequence of strain KACC 18849.</title>
        <authorList>
            <person name="Gao J."/>
            <person name="Zhang X."/>
        </authorList>
    </citation>
    <scope>NUCLEOTIDE SEQUENCE [LARGE SCALE GENOMIC DNA]</scope>
    <source>
        <strain evidence="3 4">KACC 18849</strain>
    </source>
</reference>
<comment type="caution">
    <text evidence="3">The sequence shown here is derived from an EMBL/GenBank/DDBJ whole genome shotgun (WGS) entry which is preliminary data.</text>
</comment>
<dbReference type="SUPFAM" id="SSF48452">
    <property type="entry name" value="TPR-like"/>
    <property type="match status" value="1"/>
</dbReference>
<evidence type="ECO:0000313" key="4">
    <source>
        <dbReference type="Proteomes" id="UP000639859"/>
    </source>
</evidence>
<proteinExistence type="predicted"/>
<keyword evidence="4" id="KW-1185">Reference proteome</keyword>
<evidence type="ECO:0000259" key="2">
    <source>
        <dbReference type="Pfam" id="PF04575"/>
    </source>
</evidence>
<evidence type="ECO:0000313" key="3">
    <source>
        <dbReference type="EMBL" id="MBI1686823.1"/>
    </source>
</evidence>
<accession>A0ABS0T4L9</accession>
<name>A0ABS0T4L9_9CAUL</name>
<feature type="signal peptide" evidence="1">
    <location>
        <begin position="1"/>
        <end position="27"/>
    </location>
</feature>
<dbReference type="InterPro" id="IPR011990">
    <property type="entry name" value="TPR-like_helical_dom_sf"/>
</dbReference>
<feature type="domain" description="Surface lipoprotein assembly modifier C-terminal" evidence="2">
    <location>
        <begin position="167"/>
        <end position="453"/>
    </location>
</feature>
<protein>
    <submittedName>
        <fullName evidence="3">DUF560 domain-containing protein</fullName>
    </submittedName>
</protein>
<dbReference type="InterPro" id="IPR007655">
    <property type="entry name" value="Slam_C"/>
</dbReference>
<dbReference type="Pfam" id="PF04575">
    <property type="entry name" value="SlipAM"/>
    <property type="match status" value="1"/>
</dbReference>
<sequence>MRRGGRTAFAVLAGVLAATIVTGGAWAQAPSQASAGAADSGPVALSGDQAFATALKLMIRSGEHAQALALIDTRPDLADRADVVRLRAQLLALTGREAEGLALLESRLTRVSDDALARFQVGELHFAAGRDAAATLAYRLALAGRLDPVRRRVAEQRLTTLQDRRRWRFWAGGSIAPDSNVNGATDASRIEIFGLPFELDEEARRRGGVTVSAQGGVERRFAFEPGTAVRASLSGATTRALGGDFDDTFLQARAGPEWTLSRRAQVTAQASVSGRWFGGELLEVGQGLRIEAETAPAAPVRWLGALRIDHIDARINNGRDGMAYGLEAARTRFTGPSSLWRLSGSAVVRQASAPTEGFHQQQLAIGRLNPLPWSVLAYVEAYGLNRRYDGVAAAFGERRVDSEYGVSARLSKRDWTVRGAFPFLAVSVARNRSSLALNSFERRRMELGFTREF</sequence>